<evidence type="ECO:0000313" key="1">
    <source>
        <dbReference type="EMBL" id="WAJ30299.1"/>
    </source>
</evidence>
<name>A0ACD4NTU9_9HYPH</name>
<evidence type="ECO:0000313" key="2">
    <source>
        <dbReference type="Proteomes" id="UP001163223"/>
    </source>
</evidence>
<dbReference type="EMBL" id="CP113520">
    <property type="protein sequence ID" value="WAJ30299.1"/>
    <property type="molecule type" value="Genomic_DNA"/>
</dbReference>
<keyword evidence="1" id="KW-0282">Flagellum</keyword>
<dbReference type="Proteomes" id="UP001163223">
    <property type="component" value="Chromosome"/>
</dbReference>
<protein>
    <submittedName>
        <fullName evidence="1">FliM/FliN family flagellar motor switch protein</fullName>
    </submittedName>
</protein>
<accession>A0ACD4NTU9</accession>
<gene>
    <name evidence="1" type="ORF">OXU80_08875</name>
</gene>
<keyword evidence="1" id="KW-0966">Cell projection</keyword>
<keyword evidence="2" id="KW-1185">Reference proteome</keyword>
<organism evidence="1 2">
    <name type="scientific">Antarcticirhabdus aurantiaca</name>
    <dbReference type="NCBI Taxonomy" id="2606717"/>
    <lineage>
        <taxon>Bacteria</taxon>
        <taxon>Pseudomonadati</taxon>
        <taxon>Pseudomonadota</taxon>
        <taxon>Alphaproteobacteria</taxon>
        <taxon>Hyphomicrobiales</taxon>
        <taxon>Aurantimonadaceae</taxon>
        <taxon>Antarcticirhabdus</taxon>
    </lineage>
</organism>
<keyword evidence="1" id="KW-0969">Cilium</keyword>
<proteinExistence type="predicted"/>
<sequence length="314" mass="33462">MSAVEAIVPSSEVPERLRSVAGIDPARLPGLHRLAARIAAAAAEALKEASIAPPDIALDAIERVEAPTVADDSLFPDGGFFAPLTGPAFETAGFLSIGPRFMDGAISAFFGGSRAGGASSGRAPTNFDRSVAEFVFAAVAEVVETELRPLTALQISKEPLCTPAEIPRLLGEDAAPVLVFRFAVLAGGEKDPLCVIMPERLFTPHRRALAVVPKDEKPTLDPAWLRDMETGVSRSVMNVRVVLSAQHVPLSRVACFAVGQTIELAATLDSLVDVEIEGQRFFRGHVGRSRENYVVRVDGQIDPGQEFLDDILSD</sequence>
<reference evidence="1" key="1">
    <citation type="submission" date="2022-11" db="EMBL/GenBank/DDBJ databases">
        <title>beta-Carotene-producing bacterium, Jeongeuplla avenae sp. nov., alleviates the salt stress of Arabidopsis seedlings.</title>
        <authorList>
            <person name="Jiang L."/>
            <person name="Lee J."/>
        </authorList>
    </citation>
    <scope>NUCLEOTIDE SEQUENCE</scope>
    <source>
        <strain evidence="1">DY_R2A_6</strain>
    </source>
</reference>